<evidence type="ECO:0000313" key="4">
    <source>
        <dbReference type="Proteomes" id="UP000271241"/>
    </source>
</evidence>
<keyword evidence="4" id="KW-1185">Reference proteome</keyword>
<dbReference type="GO" id="GO:0051082">
    <property type="term" value="F:unfolded protein binding"/>
    <property type="evidence" value="ECO:0007669"/>
    <property type="project" value="InterPro"/>
</dbReference>
<evidence type="ECO:0000313" key="3">
    <source>
        <dbReference type="EMBL" id="RKP11107.1"/>
    </source>
</evidence>
<dbReference type="InterPro" id="IPR018253">
    <property type="entry name" value="DnaJ_domain_CS"/>
</dbReference>
<dbReference type="PRINTS" id="PR00625">
    <property type="entry name" value="JDOMAIN"/>
</dbReference>
<dbReference type="STRING" id="78915.A0A4P9XXP5"/>
<dbReference type="PROSITE" id="PS50076">
    <property type="entry name" value="DNAJ_2"/>
    <property type="match status" value="1"/>
</dbReference>
<dbReference type="PROSITE" id="PS00636">
    <property type="entry name" value="DNAJ_1"/>
    <property type="match status" value="1"/>
</dbReference>
<feature type="compositionally biased region" description="Polar residues" evidence="1">
    <location>
        <begin position="211"/>
        <end position="231"/>
    </location>
</feature>
<dbReference type="GO" id="GO:0030544">
    <property type="term" value="F:Hsp70 protein binding"/>
    <property type="evidence" value="ECO:0007669"/>
    <property type="project" value="InterPro"/>
</dbReference>
<dbReference type="InterPro" id="IPR036869">
    <property type="entry name" value="J_dom_sf"/>
</dbReference>
<dbReference type="SUPFAM" id="SSF46565">
    <property type="entry name" value="Chaperone J-domain"/>
    <property type="match status" value="1"/>
</dbReference>
<dbReference type="Pfam" id="PF00226">
    <property type="entry name" value="DnaJ"/>
    <property type="match status" value="1"/>
</dbReference>
<feature type="region of interest" description="Disordered" evidence="1">
    <location>
        <begin position="199"/>
        <end position="244"/>
    </location>
</feature>
<dbReference type="CDD" id="cd06257">
    <property type="entry name" value="DnaJ"/>
    <property type="match status" value="1"/>
</dbReference>
<dbReference type="PANTHER" id="PTHR45168:SF3">
    <property type="entry name" value="DNAJ HEAT SHOCK PROTEIN FAMILY (HSP40) MEMBER B2"/>
    <property type="match status" value="1"/>
</dbReference>
<accession>A0A4P9XXP5</accession>
<dbReference type="EMBL" id="KZ992427">
    <property type="protein sequence ID" value="RKP11107.1"/>
    <property type="molecule type" value="Genomic_DNA"/>
</dbReference>
<dbReference type="Gene3D" id="1.10.287.110">
    <property type="entry name" value="DnaJ domain"/>
    <property type="match status" value="1"/>
</dbReference>
<dbReference type="InterPro" id="IPR043183">
    <property type="entry name" value="DNJB2/6-like"/>
</dbReference>
<dbReference type="OrthoDB" id="10250354at2759"/>
<protein>
    <submittedName>
        <fullName evidence="3">DnaJ domain-containing protein</fullName>
    </submittedName>
</protein>
<proteinExistence type="predicted"/>
<feature type="domain" description="J" evidence="2">
    <location>
        <begin position="6"/>
        <end position="73"/>
    </location>
</feature>
<dbReference type="InterPro" id="IPR001623">
    <property type="entry name" value="DnaJ_domain"/>
</dbReference>
<gene>
    <name evidence="3" type="ORF">THASP1DRAFT_27141</name>
</gene>
<dbReference type="AlphaFoldDB" id="A0A4P9XXP5"/>
<evidence type="ECO:0000259" key="2">
    <source>
        <dbReference type="PROSITE" id="PS50076"/>
    </source>
</evidence>
<dbReference type="SMART" id="SM00271">
    <property type="entry name" value="DnaJ"/>
    <property type="match status" value="1"/>
</dbReference>
<organism evidence="3 4">
    <name type="scientific">Thamnocephalis sphaerospora</name>
    <dbReference type="NCBI Taxonomy" id="78915"/>
    <lineage>
        <taxon>Eukaryota</taxon>
        <taxon>Fungi</taxon>
        <taxon>Fungi incertae sedis</taxon>
        <taxon>Zoopagomycota</taxon>
        <taxon>Zoopagomycotina</taxon>
        <taxon>Zoopagomycetes</taxon>
        <taxon>Zoopagales</taxon>
        <taxon>Sigmoideomycetaceae</taxon>
        <taxon>Thamnocephalis</taxon>
    </lineage>
</organism>
<dbReference type="Proteomes" id="UP000271241">
    <property type="component" value="Unassembled WGS sequence"/>
</dbReference>
<dbReference type="PANTHER" id="PTHR45168">
    <property type="entry name" value="DNAJ HOMOLOG SUBFAMILY B MEMBER 2"/>
    <property type="match status" value="1"/>
</dbReference>
<evidence type="ECO:0000256" key="1">
    <source>
        <dbReference type="SAM" id="MobiDB-lite"/>
    </source>
</evidence>
<name>A0A4P9XXP5_9FUNG</name>
<sequence length="300" mass="32649">MARHTRLYAILELEPEATTREVGQSFRKLSLRWHPDKHPPDQREQATERFREIAEAYEVLSDEEKRSVYDRYGEAGLKGEVPVEDEAGYHFEHFQFHSPFDVFRNFFAHDPAFAQMFNHTHGGFAQQRASTMPAGSPFARSPFAGSPFGGGLFAGGPFAGGPFAGGLFGGSLFGNDPFFAQSPFGLHGQTQSFGFHPGFDAGVPHERLESGQGTSPGQVMTSVSHQSSSRSAGEPRVVSRQQSVSVVNGQRTVITRTVDANGTETTTVERADGSRETTVNASGNALASTSYRGFGSGFRF</sequence>
<reference evidence="4" key="1">
    <citation type="journal article" date="2018" name="Nat. Microbiol.">
        <title>Leveraging single-cell genomics to expand the fungal tree of life.</title>
        <authorList>
            <person name="Ahrendt S.R."/>
            <person name="Quandt C.A."/>
            <person name="Ciobanu D."/>
            <person name="Clum A."/>
            <person name="Salamov A."/>
            <person name="Andreopoulos B."/>
            <person name="Cheng J.F."/>
            <person name="Woyke T."/>
            <person name="Pelin A."/>
            <person name="Henrissat B."/>
            <person name="Reynolds N.K."/>
            <person name="Benny G.L."/>
            <person name="Smith M.E."/>
            <person name="James T.Y."/>
            <person name="Grigoriev I.V."/>
        </authorList>
    </citation>
    <scope>NUCLEOTIDE SEQUENCE [LARGE SCALE GENOMIC DNA]</scope>
    <source>
        <strain evidence="4">RSA 1356</strain>
    </source>
</reference>